<proteinExistence type="predicted"/>
<accession>A0A1G8AG96</accession>
<keyword evidence="3" id="KW-1185">Reference proteome</keyword>
<evidence type="ECO:0000256" key="1">
    <source>
        <dbReference type="SAM" id="MobiDB-lite"/>
    </source>
</evidence>
<evidence type="ECO:0000313" key="3">
    <source>
        <dbReference type="Proteomes" id="UP000182894"/>
    </source>
</evidence>
<protein>
    <submittedName>
        <fullName evidence="2">Uncharacterized protein</fullName>
    </submittedName>
</protein>
<dbReference type="Proteomes" id="UP000182894">
    <property type="component" value="Unassembled WGS sequence"/>
</dbReference>
<dbReference type="EMBL" id="FNCO01000005">
    <property type="protein sequence ID" value="SDH19907.1"/>
    <property type="molecule type" value="Genomic_DNA"/>
</dbReference>
<feature type="region of interest" description="Disordered" evidence="1">
    <location>
        <begin position="68"/>
        <end position="87"/>
    </location>
</feature>
<feature type="compositionally biased region" description="Polar residues" evidence="1">
    <location>
        <begin position="77"/>
        <end position="87"/>
    </location>
</feature>
<dbReference type="AlphaFoldDB" id="A0A1G8AG96"/>
<feature type="region of interest" description="Disordered" evidence="1">
    <location>
        <begin position="36"/>
        <end position="58"/>
    </location>
</feature>
<organism evidence="2 3">
    <name type="scientific">Pseudomonas abietaniphila</name>
    <dbReference type="NCBI Taxonomy" id="89065"/>
    <lineage>
        <taxon>Bacteria</taxon>
        <taxon>Pseudomonadati</taxon>
        <taxon>Pseudomonadota</taxon>
        <taxon>Gammaproteobacteria</taxon>
        <taxon>Pseudomonadales</taxon>
        <taxon>Pseudomonadaceae</taxon>
        <taxon>Pseudomonas</taxon>
    </lineage>
</organism>
<sequence length="87" mass="9856">MPCRQGLRSRAEECRRGAWIDPQILMRMTSCGSEFIREKSSRRQRSIPRADPSRMNSLPQAIVLSRRASVPGPTDTAYKSFTNRSAS</sequence>
<evidence type="ECO:0000313" key="2">
    <source>
        <dbReference type="EMBL" id="SDH19907.1"/>
    </source>
</evidence>
<dbReference type="STRING" id="89065.SAMN05216605_10542"/>
<gene>
    <name evidence="2" type="ORF">SAMN05216605_10542</name>
</gene>
<name>A0A1G8AG96_9PSED</name>
<reference evidence="3" key="1">
    <citation type="submission" date="2016-10" db="EMBL/GenBank/DDBJ databases">
        <authorList>
            <person name="Varghese N."/>
            <person name="Submissions S."/>
        </authorList>
    </citation>
    <scope>NUCLEOTIDE SEQUENCE [LARGE SCALE GENOMIC DNA]</scope>
    <source>
        <strain evidence="3">ATCC 700689</strain>
    </source>
</reference>